<reference evidence="2 3" key="1">
    <citation type="submission" date="2019-04" db="EMBL/GenBank/DDBJ databases">
        <title>Genome sequencing of Clostridium botulinum Groups I-IV and Clostridium butyricum.</title>
        <authorList>
            <person name="Brunt J."/>
            <person name="Van Vliet A.H.M."/>
            <person name="Stringer S.C."/>
            <person name="Carter A.T."/>
            <person name="Peck M.W."/>
        </authorList>
    </citation>
    <scope>NUCLEOTIDE SEQUENCE [LARGE SCALE GENOMIC DNA]</scope>
    <source>
        <strain evidence="2 3">IFR 18/094</strain>
    </source>
</reference>
<evidence type="ECO:0000313" key="3">
    <source>
        <dbReference type="Proteomes" id="UP000473885"/>
    </source>
</evidence>
<dbReference type="AlphaFoldDB" id="A0A6M0R8U1"/>
<dbReference type="OrthoDB" id="1955744at2"/>
<protein>
    <submittedName>
        <fullName evidence="2">DUF4321 domain-containing protein</fullName>
    </submittedName>
</protein>
<feature type="transmembrane region" description="Helical" evidence="1">
    <location>
        <begin position="57"/>
        <end position="83"/>
    </location>
</feature>
<keyword evidence="1" id="KW-0472">Membrane</keyword>
<comment type="caution">
    <text evidence="2">The sequence shown here is derived from an EMBL/GenBank/DDBJ whole genome shotgun (WGS) entry which is preliminary data.</text>
</comment>
<organism evidence="2 3">
    <name type="scientific">Clostridium niameyense</name>
    <dbReference type="NCBI Taxonomy" id="1622073"/>
    <lineage>
        <taxon>Bacteria</taxon>
        <taxon>Bacillati</taxon>
        <taxon>Bacillota</taxon>
        <taxon>Clostridia</taxon>
        <taxon>Eubacteriales</taxon>
        <taxon>Clostridiaceae</taxon>
        <taxon>Clostridium</taxon>
    </lineage>
</organism>
<dbReference type="EMBL" id="SXDP01000001">
    <property type="protein sequence ID" value="NEZ45658.1"/>
    <property type="molecule type" value="Genomic_DNA"/>
</dbReference>
<proteinExistence type="predicted"/>
<evidence type="ECO:0000256" key="1">
    <source>
        <dbReference type="SAM" id="Phobius"/>
    </source>
</evidence>
<gene>
    <name evidence="2" type="ORF">FDF74_00365</name>
</gene>
<keyword evidence="1" id="KW-0812">Transmembrane</keyword>
<keyword evidence="3" id="KW-1185">Reference proteome</keyword>
<dbReference type="Proteomes" id="UP000473885">
    <property type="component" value="Unassembled WGS sequence"/>
</dbReference>
<name>A0A6M0R8U1_9CLOT</name>
<dbReference type="InterPro" id="IPR025470">
    <property type="entry name" value="DUF4321"/>
</dbReference>
<dbReference type="Pfam" id="PF14209">
    <property type="entry name" value="DUF4321"/>
    <property type="match status" value="1"/>
</dbReference>
<keyword evidence="1" id="KW-1133">Transmembrane helix</keyword>
<dbReference type="RefSeq" id="WP_050606777.1">
    <property type="nucleotide sequence ID" value="NZ_CABKUB010000006.1"/>
</dbReference>
<accession>A0A6M0R8U1</accession>
<evidence type="ECO:0000313" key="2">
    <source>
        <dbReference type="EMBL" id="NEZ45658.1"/>
    </source>
</evidence>
<sequence length="85" mass="9226">MKSPEKNKNLFGVFILLGSILGTISGEIIGNSFASLAFLKNSYKIGTSAPLVLNLKILNLTLGINFDINIMTIIGVILSIILYRK</sequence>